<accession>A0A9N8WL00</accession>
<dbReference type="AlphaFoldDB" id="A0A9N8WL00"/>
<organism evidence="1 2">
    <name type="scientific">Funneliformis caledonium</name>
    <dbReference type="NCBI Taxonomy" id="1117310"/>
    <lineage>
        <taxon>Eukaryota</taxon>
        <taxon>Fungi</taxon>
        <taxon>Fungi incertae sedis</taxon>
        <taxon>Mucoromycota</taxon>
        <taxon>Glomeromycotina</taxon>
        <taxon>Glomeromycetes</taxon>
        <taxon>Glomerales</taxon>
        <taxon>Glomeraceae</taxon>
        <taxon>Funneliformis</taxon>
    </lineage>
</organism>
<evidence type="ECO:0000313" key="2">
    <source>
        <dbReference type="Proteomes" id="UP000789570"/>
    </source>
</evidence>
<comment type="caution">
    <text evidence="1">The sequence shown here is derived from an EMBL/GenBank/DDBJ whole genome shotgun (WGS) entry which is preliminary data.</text>
</comment>
<evidence type="ECO:0000313" key="1">
    <source>
        <dbReference type="EMBL" id="CAG8487053.1"/>
    </source>
</evidence>
<gene>
    <name evidence="1" type="ORF">FCALED_LOCUS3010</name>
</gene>
<keyword evidence="2" id="KW-1185">Reference proteome</keyword>
<dbReference type="EMBL" id="CAJVPQ010000501">
    <property type="protein sequence ID" value="CAG8487053.1"/>
    <property type="molecule type" value="Genomic_DNA"/>
</dbReference>
<protein>
    <submittedName>
        <fullName evidence="1">14451_t:CDS:1</fullName>
    </submittedName>
</protein>
<proteinExistence type="predicted"/>
<name>A0A9N8WL00_9GLOM</name>
<reference evidence="1" key="1">
    <citation type="submission" date="2021-06" db="EMBL/GenBank/DDBJ databases">
        <authorList>
            <person name="Kallberg Y."/>
            <person name="Tangrot J."/>
            <person name="Rosling A."/>
        </authorList>
    </citation>
    <scope>NUCLEOTIDE SEQUENCE</scope>
    <source>
        <strain evidence="1">UK204</strain>
    </source>
</reference>
<sequence>MSSSNWLKDPIRKINILIVDGSQVVGQLVDRFQTVFQMQPGRPFIISFNCNIYIIKVNMNIALRNTELDKQSLYILNTFEEYKRKCKKKKMTLTHIKYFQKILENLEIIRIITQAQ</sequence>
<dbReference type="OrthoDB" id="2319030at2759"/>
<dbReference type="Proteomes" id="UP000789570">
    <property type="component" value="Unassembled WGS sequence"/>
</dbReference>